<sequence length="63" mass="7250">MEDYHRLLDDDIVEHIEWIEGELISMKEEPTNYGKQETEWETQLGDVASDAKDAIDLAGRRSG</sequence>
<name>A0A392TMX6_9FABA</name>
<reference evidence="1 2" key="1">
    <citation type="journal article" date="2018" name="Front. Plant Sci.">
        <title>Red Clover (Trifolium pratense) and Zigzag Clover (T. medium) - A Picture of Genomic Similarities and Differences.</title>
        <authorList>
            <person name="Dluhosova J."/>
            <person name="Istvanek J."/>
            <person name="Nedelnik J."/>
            <person name="Repkova J."/>
        </authorList>
    </citation>
    <scope>NUCLEOTIDE SEQUENCE [LARGE SCALE GENOMIC DNA]</scope>
    <source>
        <strain evidence="2">cv. 10/8</strain>
        <tissue evidence="1">Leaf</tissue>
    </source>
</reference>
<comment type="caution">
    <text evidence="1">The sequence shown here is derived from an EMBL/GenBank/DDBJ whole genome shotgun (WGS) entry which is preliminary data.</text>
</comment>
<accession>A0A392TMX6</accession>
<proteinExistence type="predicted"/>
<dbReference type="AlphaFoldDB" id="A0A392TMX6"/>
<dbReference type="EMBL" id="LXQA010619930">
    <property type="protein sequence ID" value="MCI62493.1"/>
    <property type="molecule type" value="Genomic_DNA"/>
</dbReference>
<evidence type="ECO:0000313" key="1">
    <source>
        <dbReference type="EMBL" id="MCI62493.1"/>
    </source>
</evidence>
<organism evidence="1 2">
    <name type="scientific">Trifolium medium</name>
    <dbReference type="NCBI Taxonomy" id="97028"/>
    <lineage>
        <taxon>Eukaryota</taxon>
        <taxon>Viridiplantae</taxon>
        <taxon>Streptophyta</taxon>
        <taxon>Embryophyta</taxon>
        <taxon>Tracheophyta</taxon>
        <taxon>Spermatophyta</taxon>
        <taxon>Magnoliopsida</taxon>
        <taxon>eudicotyledons</taxon>
        <taxon>Gunneridae</taxon>
        <taxon>Pentapetalae</taxon>
        <taxon>rosids</taxon>
        <taxon>fabids</taxon>
        <taxon>Fabales</taxon>
        <taxon>Fabaceae</taxon>
        <taxon>Papilionoideae</taxon>
        <taxon>50 kb inversion clade</taxon>
        <taxon>NPAAA clade</taxon>
        <taxon>Hologalegina</taxon>
        <taxon>IRL clade</taxon>
        <taxon>Trifolieae</taxon>
        <taxon>Trifolium</taxon>
    </lineage>
</organism>
<keyword evidence="2" id="KW-1185">Reference proteome</keyword>
<feature type="non-terminal residue" evidence="1">
    <location>
        <position position="63"/>
    </location>
</feature>
<evidence type="ECO:0000313" key="2">
    <source>
        <dbReference type="Proteomes" id="UP000265520"/>
    </source>
</evidence>
<protein>
    <submittedName>
        <fullName evidence="1">Uncharacterized protein</fullName>
    </submittedName>
</protein>
<dbReference type="Proteomes" id="UP000265520">
    <property type="component" value="Unassembled WGS sequence"/>
</dbReference>